<reference evidence="3" key="1">
    <citation type="journal article" date="2014" name="Genome Biol. Evol.">
        <title>Pangenome evidence for extensive interdomain horizontal transfer affecting lineage core and shell genes in uncultured planktonic thaumarchaeota and euryarchaeota.</title>
        <authorList>
            <person name="Deschamps P."/>
            <person name="Zivanovic Y."/>
            <person name="Moreira D."/>
            <person name="Rodriguez-Valera F."/>
            <person name="Lopez-Garcia P."/>
        </authorList>
    </citation>
    <scope>NUCLEOTIDE SEQUENCE</scope>
</reference>
<dbReference type="AlphaFoldDB" id="A0A075HHX1"/>
<evidence type="ECO:0000256" key="2">
    <source>
        <dbReference type="SAM" id="Phobius"/>
    </source>
</evidence>
<proteinExistence type="predicted"/>
<keyword evidence="2" id="KW-1133">Transmembrane helix</keyword>
<feature type="compositionally biased region" description="Polar residues" evidence="1">
    <location>
        <begin position="48"/>
        <end position="61"/>
    </location>
</feature>
<name>A0A075HHX1_9ARCH</name>
<feature type="compositionally biased region" description="Basic and acidic residues" evidence="1">
    <location>
        <begin position="1"/>
        <end position="10"/>
    </location>
</feature>
<dbReference type="EMBL" id="KF900974">
    <property type="protein sequence ID" value="AIF13458.1"/>
    <property type="molecule type" value="Genomic_DNA"/>
</dbReference>
<keyword evidence="2" id="KW-0812">Transmembrane</keyword>
<organism evidence="3">
    <name type="scientific">uncultured marine thaumarchaeote KM3_62_E02</name>
    <dbReference type="NCBI Taxonomy" id="1456216"/>
    <lineage>
        <taxon>Archaea</taxon>
        <taxon>Nitrososphaerota</taxon>
        <taxon>environmental samples</taxon>
    </lineage>
</organism>
<evidence type="ECO:0000313" key="3">
    <source>
        <dbReference type="EMBL" id="AIF13458.1"/>
    </source>
</evidence>
<feature type="compositionally biased region" description="Polar residues" evidence="1">
    <location>
        <begin position="11"/>
        <end position="23"/>
    </location>
</feature>
<keyword evidence="2" id="KW-0472">Membrane</keyword>
<protein>
    <submittedName>
        <fullName evidence="3">Ig domain-containing protein</fullName>
    </submittedName>
</protein>
<feature type="region of interest" description="Disordered" evidence="1">
    <location>
        <begin position="1"/>
        <end position="64"/>
    </location>
</feature>
<sequence>MKKLEPKKEQTTSFSRINKTQYSDYKPPKIQTSESNSTEVNETVIPELQNSVETNSPSKPSSFDEYEKKYLQRVAGEIDDSLENETSLEEKFVTQIERGVPKKKKSSSFGKNAAIIGIISIIVIGGGAGVLLLDFDSTDNTTVLERATCDNTQILVSATKIPGFPDPEKDLQHYLDRYNNEPSYADWFDRNFHGQTIEEVLVKQKSVPTSKIPGFPDPEKDLQHYLDRYNNEPSYADWFDRNFQGQTIEEAVC</sequence>
<feature type="compositionally biased region" description="Polar residues" evidence="1">
    <location>
        <begin position="30"/>
        <end position="41"/>
    </location>
</feature>
<accession>A0A075HHX1</accession>
<evidence type="ECO:0000256" key="1">
    <source>
        <dbReference type="SAM" id="MobiDB-lite"/>
    </source>
</evidence>
<feature type="transmembrane region" description="Helical" evidence="2">
    <location>
        <begin position="112"/>
        <end position="133"/>
    </location>
</feature>